<dbReference type="Proteomes" id="UP000815677">
    <property type="component" value="Unassembled WGS sequence"/>
</dbReference>
<dbReference type="EMBL" id="DF842517">
    <property type="protein sequence ID" value="GAT46433.1"/>
    <property type="molecule type" value="Genomic_DNA"/>
</dbReference>
<dbReference type="InterPro" id="IPR023213">
    <property type="entry name" value="CAT-like_dom_sf"/>
</dbReference>
<dbReference type="InterPro" id="IPR052058">
    <property type="entry name" value="Alcohol_O-acetyltransferase"/>
</dbReference>
<proteinExistence type="predicted"/>
<evidence type="ECO:0000313" key="1">
    <source>
        <dbReference type="EMBL" id="GAT46433.1"/>
    </source>
</evidence>
<gene>
    <name evidence="1" type="ORF">MCHLO_03964</name>
</gene>
<dbReference type="SUPFAM" id="SSF52777">
    <property type="entry name" value="CoA-dependent acyltransferases"/>
    <property type="match status" value="2"/>
</dbReference>
<dbReference type="Gene3D" id="3.30.559.10">
    <property type="entry name" value="Chloramphenicol acetyltransferase-like domain"/>
    <property type="match status" value="1"/>
</dbReference>
<sequence>MQLRMSPNGGTTSTSDDELRPIGLLERFHATRNFLGFDTCVVGAARYRQTTRLTPAILFPALRQVALAHPALCVRLKDEKSPSARFVRLREINLRDVVTFSQRDDGLEAALRDQLARGFDTEAAGLPLWRVEVLLDNTVVFAVHHMVGDGLSSTAFHLALLRALNHPNLAHDVSSTIRIPSDIEMPPPIEELTTVRPSIGTLTSLMFKHVAPQRWTFAGSAWTGRRTPASAVNALRPQVRLLKIPADVIAALRRLCRKNGATLTAVFYLLAASVLGQMPMVDRGRYQSVAAGVAISLRDCAQPPIPRTAICDAVSAHYTYPPLERDVSWSAAAKYSAVLRTQKVAARESIGMMRYLGNDYAAFMRGSLDKKRDLGFVLSNLGPMPKTDDDEGGWRIENVVFAQCDVVVGAAFKMNVVGDTDGGVNCAFTWGEESVEDGFVDEVVRRFQDALRTLVL</sequence>
<reference evidence="1" key="1">
    <citation type="submission" date="2014-09" db="EMBL/GenBank/DDBJ databases">
        <title>Genome sequence of the luminous mushroom Mycena chlorophos for searching fungal bioluminescence genes.</title>
        <authorList>
            <person name="Tanaka Y."/>
            <person name="Kasuga D."/>
            <person name="Oba Y."/>
            <person name="Hase S."/>
            <person name="Sato K."/>
            <person name="Oba Y."/>
            <person name="Sakakibara Y."/>
        </authorList>
    </citation>
    <scope>NUCLEOTIDE SEQUENCE</scope>
</reference>
<dbReference type="PANTHER" id="PTHR28037:SF1">
    <property type="entry name" value="ALCOHOL O-ACETYLTRANSFERASE 1-RELATED"/>
    <property type="match status" value="1"/>
</dbReference>
<keyword evidence="2" id="KW-1185">Reference proteome</keyword>
<dbReference type="PANTHER" id="PTHR28037">
    <property type="entry name" value="ALCOHOL O-ACETYLTRANSFERASE 1-RELATED"/>
    <property type="match status" value="1"/>
</dbReference>
<dbReference type="Gene3D" id="3.30.559.30">
    <property type="entry name" value="Nonribosomal peptide synthetase, condensation domain"/>
    <property type="match status" value="1"/>
</dbReference>
<dbReference type="Pfam" id="PF07247">
    <property type="entry name" value="AATase"/>
    <property type="match status" value="2"/>
</dbReference>
<accession>A0ABQ0L5I7</accession>
<evidence type="ECO:0008006" key="3">
    <source>
        <dbReference type="Google" id="ProtNLM"/>
    </source>
</evidence>
<evidence type="ECO:0000313" key="2">
    <source>
        <dbReference type="Proteomes" id="UP000815677"/>
    </source>
</evidence>
<dbReference type="InterPro" id="IPR010828">
    <property type="entry name" value="Atf2/Sli1-like"/>
</dbReference>
<name>A0ABQ0L5I7_MYCCL</name>
<organism evidence="1 2">
    <name type="scientific">Mycena chlorophos</name>
    <name type="common">Agaric fungus</name>
    <name type="synonym">Agaricus chlorophos</name>
    <dbReference type="NCBI Taxonomy" id="658473"/>
    <lineage>
        <taxon>Eukaryota</taxon>
        <taxon>Fungi</taxon>
        <taxon>Dikarya</taxon>
        <taxon>Basidiomycota</taxon>
        <taxon>Agaricomycotina</taxon>
        <taxon>Agaricomycetes</taxon>
        <taxon>Agaricomycetidae</taxon>
        <taxon>Agaricales</taxon>
        <taxon>Marasmiineae</taxon>
        <taxon>Mycenaceae</taxon>
        <taxon>Mycena</taxon>
    </lineage>
</organism>
<protein>
    <recommendedName>
        <fullName evidence="3">Alcohol acetyltransferase</fullName>
    </recommendedName>
</protein>